<dbReference type="PROSITE" id="PS51257">
    <property type="entry name" value="PROKAR_LIPOPROTEIN"/>
    <property type="match status" value="1"/>
</dbReference>
<evidence type="ECO:0000256" key="1">
    <source>
        <dbReference type="ARBA" id="ARBA00009023"/>
    </source>
</evidence>
<sequence length="349" mass="38293">MPIPRHSLTSLLLALSVLLTGCGESPRENTGGSTQASGDGEHPVTWRFALEEIEGSVQHAYAQALKEKIETVSDGDIVVEVFPYGSLGTSTQLTELTRNGSVNLAFASPGHLADSVPETGLFNLHFMLPAEPEVTREWLYSPDLLAAFRPAYKSAGLQLMGFVQEGWMAWTANKPLTTPADFEGLKIRTMTSDIAASTLRAYGADPVQTPYSQVYSDLQLHRIDGQSNPVFAIEEMDFHEVQSHLTLPRASRFISSLVANPDWLGGLDEQQQQWLKSAIADVSGQAWDIAAELNQQRLEIMVERGDIQVVRLSDAQREAFRGASQPARDDYLEATGKRGQKLLDLIPGE</sequence>
<evidence type="ECO:0000256" key="2">
    <source>
        <dbReference type="ARBA" id="ARBA00022448"/>
    </source>
</evidence>
<gene>
    <name evidence="4" type="ORF">HNR38_002527</name>
</gene>
<reference evidence="4 5" key="1">
    <citation type="submission" date="2020-08" db="EMBL/GenBank/DDBJ databases">
        <title>Genomic Encyclopedia of Type Strains, Phase IV (KMG-IV): sequencing the most valuable type-strain genomes for metagenomic binning, comparative biology and taxonomic classification.</title>
        <authorList>
            <person name="Goeker M."/>
        </authorList>
    </citation>
    <scope>NUCLEOTIDE SEQUENCE [LARGE SCALE GENOMIC DNA]</scope>
    <source>
        <strain evidence="4 5">DSM 22359</strain>
    </source>
</reference>
<dbReference type="GO" id="GO:0055085">
    <property type="term" value="P:transmembrane transport"/>
    <property type="evidence" value="ECO:0007669"/>
    <property type="project" value="InterPro"/>
</dbReference>
<keyword evidence="3" id="KW-0732">Signal</keyword>
<evidence type="ECO:0000313" key="4">
    <source>
        <dbReference type="EMBL" id="MBB5322032.1"/>
    </source>
</evidence>
<organism evidence="4 5">
    <name type="scientific">Marinobacter oulmenensis</name>
    <dbReference type="NCBI Taxonomy" id="643747"/>
    <lineage>
        <taxon>Bacteria</taxon>
        <taxon>Pseudomonadati</taxon>
        <taxon>Pseudomonadota</taxon>
        <taxon>Gammaproteobacteria</taxon>
        <taxon>Pseudomonadales</taxon>
        <taxon>Marinobacteraceae</taxon>
        <taxon>Marinobacter</taxon>
    </lineage>
</organism>
<dbReference type="RefSeq" id="WP_183704713.1">
    <property type="nucleotide sequence ID" value="NZ_JACHFE010000006.1"/>
</dbReference>
<dbReference type="InterPro" id="IPR038404">
    <property type="entry name" value="TRAP_DctP_sf"/>
</dbReference>
<comment type="similarity">
    <text evidence="1">Belongs to the bacterial solute-binding protein 7 family.</text>
</comment>
<dbReference type="NCBIfam" id="NF037995">
    <property type="entry name" value="TRAP_S1"/>
    <property type="match status" value="1"/>
</dbReference>
<dbReference type="PANTHER" id="PTHR33376:SF7">
    <property type="entry name" value="C4-DICARBOXYLATE-BINDING PROTEIN DCTB"/>
    <property type="match status" value="1"/>
</dbReference>
<evidence type="ECO:0000313" key="5">
    <source>
        <dbReference type="Proteomes" id="UP000591735"/>
    </source>
</evidence>
<accession>A0A840UAM1</accession>
<dbReference type="EMBL" id="JACHFE010000006">
    <property type="protein sequence ID" value="MBB5322032.1"/>
    <property type="molecule type" value="Genomic_DNA"/>
</dbReference>
<evidence type="ECO:0000256" key="3">
    <source>
        <dbReference type="ARBA" id="ARBA00022729"/>
    </source>
</evidence>
<name>A0A840UAM1_9GAMM</name>
<dbReference type="InterPro" id="IPR018389">
    <property type="entry name" value="DctP_fam"/>
</dbReference>
<proteinExistence type="inferred from homology"/>
<dbReference type="PANTHER" id="PTHR33376">
    <property type="match status" value="1"/>
</dbReference>
<dbReference type="Pfam" id="PF03480">
    <property type="entry name" value="DctP"/>
    <property type="match status" value="1"/>
</dbReference>
<keyword evidence="5" id="KW-1185">Reference proteome</keyword>
<protein>
    <submittedName>
        <fullName evidence="4">TRAP-type C4-dicarboxylate transport system substrate-binding protein</fullName>
    </submittedName>
</protein>
<dbReference type="Gene3D" id="3.40.190.170">
    <property type="entry name" value="Bacterial extracellular solute-binding protein, family 7"/>
    <property type="match status" value="1"/>
</dbReference>
<keyword evidence="2" id="KW-0813">Transport</keyword>
<dbReference type="Proteomes" id="UP000591735">
    <property type="component" value="Unassembled WGS sequence"/>
</dbReference>
<dbReference type="AlphaFoldDB" id="A0A840UAM1"/>
<comment type="caution">
    <text evidence="4">The sequence shown here is derived from an EMBL/GenBank/DDBJ whole genome shotgun (WGS) entry which is preliminary data.</text>
</comment>